<evidence type="ECO:0000313" key="1">
    <source>
        <dbReference type="EMBL" id="GJS64937.1"/>
    </source>
</evidence>
<evidence type="ECO:0000313" key="2">
    <source>
        <dbReference type="Proteomes" id="UP001151760"/>
    </source>
</evidence>
<proteinExistence type="predicted"/>
<keyword evidence="2" id="KW-1185">Reference proteome</keyword>
<comment type="caution">
    <text evidence="1">The sequence shown here is derived from an EMBL/GenBank/DDBJ whole genome shotgun (WGS) entry which is preliminary data.</text>
</comment>
<name>A0ABQ4XI56_9ASTR</name>
<gene>
    <name evidence="1" type="ORF">Tco_0679501</name>
</gene>
<dbReference type="EMBL" id="BQNB010009540">
    <property type="protein sequence ID" value="GJS64937.1"/>
    <property type="molecule type" value="Genomic_DNA"/>
</dbReference>
<evidence type="ECO:0008006" key="3">
    <source>
        <dbReference type="Google" id="ProtNLM"/>
    </source>
</evidence>
<dbReference type="Proteomes" id="UP001151760">
    <property type="component" value="Unassembled WGS sequence"/>
</dbReference>
<accession>A0ABQ4XI56</accession>
<organism evidence="1 2">
    <name type="scientific">Tanacetum coccineum</name>
    <dbReference type="NCBI Taxonomy" id="301880"/>
    <lineage>
        <taxon>Eukaryota</taxon>
        <taxon>Viridiplantae</taxon>
        <taxon>Streptophyta</taxon>
        <taxon>Embryophyta</taxon>
        <taxon>Tracheophyta</taxon>
        <taxon>Spermatophyta</taxon>
        <taxon>Magnoliopsida</taxon>
        <taxon>eudicotyledons</taxon>
        <taxon>Gunneridae</taxon>
        <taxon>Pentapetalae</taxon>
        <taxon>asterids</taxon>
        <taxon>campanulids</taxon>
        <taxon>Asterales</taxon>
        <taxon>Asteraceae</taxon>
        <taxon>Asteroideae</taxon>
        <taxon>Anthemideae</taxon>
        <taxon>Anthemidinae</taxon>
        <taxon>Tanacetum</taxon>
    </lineage>
</organism>
<protein>
    <recommendedName>
        <fullName evidence="3">Gag-Pol polyprotein</fullName>
    </recommendedName>
</protein>
<reference evidence="1" key="2">
    <citation type="submission" date="2022-01" db="EMBL/GenBank/DDBJ databases">
        <authorList>
            <person name="Yamashiro T."/>
            <person name="Shiraishi A."/>
            <person name="Satake H."/>
            <person name="Nakayama K."/>
        </authorList>
    </citation>
    <scope>NUCLEOTIDE SEQUENCE</scope>
</reference>
<reference evidence="1" key="1">
    <citation type="journal article" date="2022" name="Int. J. Mol. Sci.">
        <title>Draft Genome of Tanacetum Coccineum: Genomic Comparison of Closely Related Tanacetum-Family Plants.</title>
        <authorList>
            <person name="Yamashiro T."/>
            <person name="Shiraishi A."/>
            <person name="Nakayama K."/>
            <person name="Satake H."/>
        </authorList>
    </citation>
    <scope>NUCLEOTIDE SEQUENCE</scope>
</reference>
<sequence>MARSSILGPASVLDMVNVQFLLQLQPEWLKFVTIVKQATDLDNVSYHKLFDILKLHYLEVNELQAERLAKTANPLALVATTQQQPD</sequence>